<name>A0A480ANW6_9BURK</name>
<keyword evidence="5 7" id="KW-0472">Membrane</keyword>
<evidence type="ECO:0000256" key="2">
    <source>
        <dbReference type="ARBA" id="ARBA00022618"/>
    </source>
</evidence>
<comment type="similarity">
    <text evidence="7">Belongs to the FtsB family.</text>
</comment>
<reference evidence="9" key="1">
    <citation type="submission" date="2019-03" db="EMBL/GenBank/DDBJ databases">
        <title>Aquabacterium pictum sp.nov., the first bacteriochlorophyll a-containing freshwater bacterium in the genus Aquabacterium of the class Betaproteobacteria.</title>
        <authorList>
            <person name="Hirose S."/>
            <person name="Tank M."/>
            <person name="Hara E."/>
            <person name="Tamaki H."/>
            <person name="Takaichi S."/>
            <person name="Haruta S."/>
            <person name="Hanada S."/>
        </authorList>
    </citation>
    <scope>NUCLEOTIDE SEQUENCE [LARGE SCALE GENOMIC DNA]</scope>
    <source>
        <strain evidence="9">W35</strain>
    </source>
</reference>
<keyword evidence="7" id="KW-0997">Cell inner membrane</keyword>
<dbReference type="InterPro" id="IPR007060">
    <property type="entry name" value="FtsL/DivIC"/>
</dbReference>
<dbReference type="PANTHER" id="PTHR37485:SF1">
    <property type="entry name" value="CELL DIVISION PROTEIN FTSB"/>
    <property type="match status" value="1"/>
</dbReference>
<dbReference type="InterPro" id="IPR023081">
    <property type="entry name" value="Cell_div_FtsB"/>
</dbReference>
<comment type="function">
    <text evidence="7">Essential cell division protein. May link together the upstream cell division proteins, which are predominantly cytoplasmic, with the downstream cell division proteins, which are predominantly periplasmic.</text>
</comment>
<dbReference type="AlphaFoldDB" id="A0A480ANW6"/>
<organism evidence="8 9">
    <name type="scientific">Pseudaquabacterium pictum</name>
    <dbReference type="NCBI Taxonomy" id="2315236"/>
    <lineage>
        <taxon>Bacteria</taxon>
        <taxon>Pseudomonadati</taxon>
        <taxon>Pseudomonadota</taxon>
        <taxon>Betaproteobacteria</taxon>
        <taxon>Burkholderiales</taxon>
        <taxon>Sphaerotilaceae</taxon>
        <taxon>Pseudaquabacterium</taxon>
    </lineage>
</organism>
<dbReference type="RefSeq" id="WP_137732190.1">
    <property type="nucleotide sequence ID" value="NZ_BJCL01000003.1"/>
</dbReference>
<evidence type="ECO:0000256" key="7">
    <source>
        <dbReference type="HAMAP-Rule" id="MF_00599"/>
    </source>
</evidence>
<gene>
    <name evidence="7 8" type="primary">ftsB</name>
    <name evidence="8" type="ORF">AQPW35_15110</name>
</gene>
<sequence length="91" mass="10153">MRFVTIALLLLLAAVQAELWLGDGGIPAVLRQQAKLDAKLQANAELMRANQRLAAEVDDLRQGLEMVEERARSDLGMVKPDEILVQYAPRR</sequence>
<protein>
    <recommendedName>
        <fullName evidence="7">Cell division protein FtsB</fullName>
    </recommendedName>
</protein>
<keyword evidence="1 7" id="KW-1003">Cell membrane</keyword>
<evidence type="ECO:0000313" key="8">
    <source>
        <dbReference type="EMBL" id="GCL62430.1"/>
    </source>
</evidence>
<dbReference type="EMBL" id="BJCL01000003">
    <property type="protein sequence ID" value="GCL62430.1"/>
    <property type="molecule type" value="Genomic_DNA"/>
</dbReference>
<keyword evidence="3 7" id="KW-0812">Transmembrane</keyword>
<comment type="subcellular location">
    <subcellularLocation>
        <location evidence="7">Cell inner membrane</location>
        <topology evidence="7">Single-pass type II membrane protein</topology>
    </subcellularLocation>
    <text evidence="7">Localizes to the division septum.</text>
</comment>
<evidence type="ECO:0000256" key="6">
    <source>
        <dbReference type="ARBA" id="ARBA00023306"/>
    </source>
</evidence>
<dbReference type="Pfam" id="PF04977">
    <property type="entry name" value="DivIC"/>
    <property type="match status" value="1"/>
</dbReference>
<accession>A0A480ANW6</accession>
<evidence type="ECO:0000256" key="1">
    <source>
        <dbReference type="ARBA" id="ARBA00022475"/>
    </source>
</evidence>
<evidence type="ECO:0000256" key="4">
    <source>
        <dbReference type="ARBA" id="ARBA00022989"/>
    </source>
</evidence>
<dbReference type="GO" id="GO:0032153">
    <property type="term" value="C:cell division site"/>
    <property type="evidence" value="ECO:0007669"/>
    <property type="project" value="UniProtKB-UniRule"/>
</dbReference>
<feature type="topological domain" description="Cytoplasmic" evidence="7">
    <location>
        <begin position="1"/>
        <end position="3"/>
    </location>
</feature>
<evidence type="ECO:0000256" key="3">
    <source>
        <dbReference type="ARBA" id="ARBA00022692"/>
    </source>
</evidence>
<dbReference type="PANTHER" id="PTHR37485">
    <property type="entry name" value="CELL DIVISION PROTEIN FTSB"/>
    <property type="match status" value="1"/>
</dbReference>
<dbReference type="Proteomes" id="UP000301751">
    <property type="component" value="Unassembled WGS sequence"/>
</dbReference>
<keyword evidence="9" id="KW-1185">Reference proteome</keyword>
<keyword evidence="2 7" id="KW-0132">Cell division</keyword>
<dbReference type="HAMAP" id="MF_00599">
    <property type="entry name" value="FtsB"/>
    <property type="match status" value="1"/>
</dbReference>
<evidence type="ECO:0000256" key="5">
    <source>
        <dbReference type="ARBA" id="ARBA00023136"/>
    </source>
</evidence>
<dbReference type="GO" id="GO:0043093">
    <property type="term" value="P:FtsZ-dependent cytokinesis"/>
    <property type="evidence" value="ECO:0007669"/>
    <property type="project" value="UniProtKB-UniRule"/>
</dbReference>
<feature type="coiled-coil region" evidence="7">
    <location>
        <begin position="36"/>
        <end position="70"/>
    </location>
</feature>
<feature type="topological domain" description="Periplasmic" evidence="7">
    <location>
        <begin position="22"/>
        <end position="91"/>
    </location>
</feature>
<proteinExistence type="inferred from homology"/>
<dbReference type="GO" id="GO:0030428">
    <property type="term" value="C:cell septum"/>
    <property type="evidence" value="ECO:0007669"/>
    <property type="project" value="TreeGrafter"/>
</dbReference>
<keyword evidence="7" id="KW-0175">Coiled coil</keyword>
<dbReference type="OrthoDB" id="7061211at2"/>
<keyword evidence="6 7" id="KW-0131">Cell cycle</keyword>
<keyword evidence="4 7" id="KW-1133">Transmembrane helix</keyword>
<comment type="caution">
    <text evidence="8">The sequence shown here is derived from an EMBL/GenBank/DDBJ whole genome shotgun (WGS) entry which is preliminary data.</text>
</comment>
<evidence type="ECO:0000313" key="9">
    <source>
        <dbReference type="Proteomes" id="UP000301751"/>
    </source>
</evidence>
<comment type="subunit">
    <text evidence="7">Part of a complex composed of FtsB, FtsL and FtsQ.</text>
</comment>
<dbReference type="GO" id="GO:0005886">
    <property type="term" value="C:plasma membrane"/>
    <property type="evidence" value="ECO:0007669"/>
    <property type="project" value="UniProtKB-SubCell"/>
</dbReference>